<reference evidence="1" key="1">
    <citation type="submission" date="2018-05" db="EMBL/GenBank/DDBJ databases">
        <authorList>
            <person name="Lanie J.A."/>
            <person name="Ng W.-L."/>
            <person name="Kazmierczak K.M."/>
            <person name="Andrzejewski T.M."/>
            <person name="Davidsen T.M."/>
            <person name="Wayne K.J."/>
            <person name="Tettelin H."/>
            <person name="Glass J.I."/>
            <person name="Rusch D."/>
            <person name="Podicherti R."/>
            <person name="Tsui H.-C.T."/>
            <person name="Winkler M.E."/>
        </authorList>
    </citation>
    <scope>NUCLEOTIDE SEQUENCE</scope>
</reference>
<name>A0A381U5R3_9ZZZZ</name>
<protein>
    <submittedName>
        <fullName evidence="1">Uncharacterized protein</fullName>
    </submittedName>
</protein>
<dbReference type="EMBL" id="UINC01005775">
    <property type="protein sequence ID" value="SVA23469.1"/>
    <property type="molecule type" value="Genomic_DNA"/>
</dbReference>
<proteinExistence type="predicted"/>
<gene>
    <name evidence="1" type="ORF">METZ01_LOCUS76323</name>
</gene>
<sequence>MNEIQSNETYKNLLFHDLHSERINDCEHDQCICNKYEFSAYESMDAWYNKDKLFASVWIVVKKIMGASNEYYQIPEPTVVKYNASLDVMYMIKGPEQSIQSRPKPNFEDDDDIIKYDRDISQYNRINYINEEFMSMARGNKISKILEFNELYEDGDLGATWSLRIPYLPIIKDEWYKLYIMDTKKYEIARNSFRLKKTQRSHQQNYKLFIRWNQDWTLHEAIDEGIIRLEFPEEYLSNSEDIVFSLNGENIVFSSDTLARSIEFGGTEEKDYGKWRFPEDKYGGLIDEGKEIIKTRHYNINLDSYESEEIEIRFHDGYSGYDDEIKEINKSKRFSIIAISLSILLMLLLQ</sequence>
<accession>A0A381U5R3</accession>
<organism evidence="1">
    <name type="scientific">marine metagenome</name>
    <dbReference type="NCBI Taxonomy" id="408172"/>
    <lineage>
        <taxon>unclassified sequences</taxon>
        <taxon>metagenomes</taxon>
        <taxon>ecological metagenomes</taxon>
    </lineage>
</organism>
<dbReference type="AlphaFoldDB" id="A0A381U5R3"/>
<evidence type="ECO:0000313" key="1">
    <source>
        <dbReference type="EMBL" id="SVA23469.1"/>
    </source>
</evidence>